<evidence type="ECO:0000313" key="4">
    <source>
        <dbReference type="EMBL" id="MBE9212399.1"/>
    </source>
</evidence>
<keyword evidence="2" id="KW-1133">Transmembrane helix</keyword>
<gene>
    <name evidence="4" type="ORF">IQ247_06690</name>
</gene>
<dbReference type="Proteomes" id="UP000620559">
    <property type="component" value="Unassembled WGS sequence"/>
</dbReference>
<organism evidence="4 5">
    <name type="scientific">Plectonema cf. radiosum LEGE 06105</name>
    <dbReference type="NCBI Taxonomy" id="945769"/>
    <lineage>
        <taxon>Bacteria</taxon>
        <taxon>Bacillati</taxon>
        <taxon>Cyanobacteriota</taxon>
        <taxon>Cyanophyceae</taxon>
        <taxon>Oscillatoriophycideae</taxon>
        <taxon>Oscillatoriales</taxon>
        <taxon>Microcoleaceae</taxon>
        <taxon>Plectonema</taxon>
    </lineage>
</organism>
<proteinExistence type="predicted"/>
<keyword evidence="2" id="KW-0812">Transmembrane</keyword>
<feature type="transmembrane region" description="Helical" evidence="2">
    <location>
        <begin position="573"/>
        <end position="598"/>
    </location>
</feature>
<evidence type="ECO:0000313" key="5">
    <source>
        <dbReference type="Proteomes" id="UP000620559"/>
    </source>
</evidence>
<protein>
    <submittedName>
        <fullName evidence="4">Beta-lactamase family protein</fullName>
    </submittedName>
</protein>
<sequence>MINKWTKRVYIGFMGFILFLSLSGFTMARNIPQFAPPIDSQQPQPTQPQPPVKPSNSAPGLSNSQEFSAWVNKFMNQEMSKSHIPGAVISVVKDGKVFFTQGYGYANVEKKIPVDADSTLFRVASLSKLFTATAAMQLSEQEKLDINTDANKYLKKFQIKNPFPQPVTAAQMMMHTDGTTKRRIGLAADTPEKMLPLGDYLAKYMPIIEWQPGTLYSYSSHSTALLGYLVETISQTPFVEYIDKNILQPLSMRHTTFLQPPPPELADNLATGYQYRQGKYQAVPYLYLNIAPAAALSTTATDMTHFMNAYLQYGRYQDTRILKEATVREMLTRHFAHHPLLPGTGYSFRERWVNNLRTWGHLGSLRGYSASLTLMPDQNIGIFIATNSFAGLSNQFLNQFFDRYFPVTKPPVYAKTLPLNQEQLERFTGNYRDVEYPHNTLAKVTAPFKDINIKKTDTGNLIINTPNLLFVGKMPDKELVPIDKLLFRRPSDNAFTAFGENSNGEIEFAFNPLFAKIGAYHKIAWYESIWVQLGILAFCSIVFFSAFIMYPIRPIIRNFRGKSAQFETQFNSAWMIAGFAATLNLIFLIGLPLSLWLIGFWKLVYGVPTIVVALLILPLITTALTVALITFAIVIWKYKYWSIFARIHYSLITLAGLFFILFLGYWNLLGFKF</sequence>
<dbReference type="InterPro" id="IPR050491">
    <property type="entry name" value="AmpC-like"/>
</dbReference>
<dbReference type="SUPFAM" id="SSF56601">
    <property type="entry name" value="beta-lactamase/transpeptidase-like"/>
    <property type="match status" value="1"/>
</dbReference>
<dbReference type="Pfam" id="PF00144">
    <property type="entry name" value="Beta-lactamase"/>
    <property type="match status" value="1"/>
</dbReference>
<keyword evidence="2" id="KW-0472">Membrane</keyword>
<evidence type="ECO:0000256" key="2">
    <source>
        <dbReference type="SAM" id="Phobius"/>
    </source>
</evidence>
<feature type="region of interest" description="Disordered" evidence="1">
    <location>
        <begin position="34"/>
        <end position="63"/>
    </location>
</feature>
<reference evidence="4" key="1">
    <citation type="submission" date="2020-10" db="EMBL/GenBank/DDBJ databases">
        <authorList>
            <person name="Castelo-Branco R."/>
            <person name="Eusebio N."/>
            <person name="Adriana R."/>
            <person name="Vieira A."/>
            <person name="Brugerolle De Fraissinette N."/>
            <person name="Rezende De Castro R."/>
            <person name="Schneider M.P."/>
            <person name="Vasconcelos V."/>
            <person name="Leao P.N."/>
        </authorList>
    </citation>
    <scope>NUCLEOTIDE SEQUENCE</scope>
    <source>
        <strain evidence="4">LEGE 06105</strain>
    </source>
</reference>
<dbReference type="PANTHER" id="PTHR46825">
    <property type="entry name" value="D-ALANYL-D-ALANINE-CARBOXYPEPTIDASE/ENDOPEPTIDASE AMPH"/>
    <property type="match status" value="1"/>
</dbReference>
<dbReference type="InterPro" id="IPR001466">
    <property type="entry name" value="Beta-lactam-related"/>
</dbReference>
<accession>A0A8J7JSD0</accession>
<feature type="transmembrane region" description="Helical" evidence="2">
    <location>
        <begin position="610"/>
        <end position="635"/>
    </location>
</feature>
<dbReference type="PANTHER" id="PTHR46825:SF9">
    <property type="entry name" value="BETA-LACTAMASE-RELATED DOMAIN-CONTAINING PROTEIN"/>
    <property type="match status" value="1"/>
</dbReference>
<feature type="transmembrane region" description="Helical" evidence="2">
    <location>
        <begin position="647"/>
        <end position="668"/>
    </location>
</feature>
<comment type="caution">
    <text evidence="4">The sequence shown here is derived from an EMBL/GenBank/DDBJ whole genome shotgun (WGS) entry which is preliminary data.</text>
</comment>
<evidence type="ECO:0000259" key="3">
    <source>
        <dbReference type="Pfam" id="PF00144"/>
    </source>
</evidence>
<dbReference type="EMBL" id="JADEWL010000014">
    <property type="protein sequence ID" value="MBE9212399.1"/>
    <property type="molecule type" value="Genomic_DNA"/>
</dbReference>
<dbReference type="InterPro" id="IPR012338">
    <property type="entry name" value="Beta-lactam/transpept-like"/>
</dbReference>
<dbReference type="AlphaFoldDB" id="A0A8J7JSD0"/>
<name>A0A8J7JSD0_9CYAN</name>
<dbReference type="Gene3D" id="3.40.710.10">
    <property type="entry name" value="DD-peptidase/beta-lactamase superfamily"/>
    <property type="match status" value="1"/>
</dbReference>
<feature type="domain" description="Beta-lactamase-related" evidence="3">
    <location>
        <begin position="72"/>
        <end position="391"/>
    </location>
</feature>
<evidence type="ECO:0000256" key="1">
    <source>
        <dbReference type="SAM" id="MobiDB-lite"/>
    </source>
</evidence>
<dbReference type="RefSeq" id="WP_193918303.1">
    <property type="nucleotide sequence ID" value="NZ_JADEWL010000014.1"/>
</dbReference>
<feature type="transmembrane region" description="Helical" evidence="2">
    <location>
        <begin position="529"/>
        <end position="552"/>
    </location>
</feature>
<keyword evidence="5" id="KW-1185">Reference proteome</keyword>